<proteinExistence type="predicted"/>
<evidence type="ECO:0000313" key="3">
    <source>
        <dbReference type="Proteomes" id="UP000298390"/>
    </source>
</evidence>
<feature type="transmembrane region" description="Helical" evidence="1">
    <location>
        <begin position="100"/>
        <end position="120"/>
    </location>
</feature>
<dbReference type="AlphaFoldDB" id="A0A4Y9Z0G4"/>
<keyword evidence="1" id="KW-0472">Membrane</keyword>
<feature type="transmembrane region" description="Helical" evidence="1">
    <location>
        <begin position="233"/>
        <end position="261"/>
    </location>
</feature>
<comment type="caution">
    <text evidence="2">The sequence shown here is derived from an EMBL/GenBank/DDBJ whole genome shotgun (WGS) entry which is preliminary data.</text>
</comment>
<protein>
    <submittedName>
        <fullName evidence="2">Uncharacterized protein</fullName>
    </submittedName>
</protein>
<gene>
    <name evidence="2" type="ORF">EVJ58_g1261</name>
</gene>
<accession>A0A4Y9Z0G4</accession>
<evidence type="ECO:0000313" key="2">
    <source>
        <dbReference type="EMBL" id="TFY68022.1"/>
    </source>
</evidence>
<keyword evidence="1" id="KW-1133">Transmembrane helix</keyword>
<feature type="transmembrane region" description="Helical" evidence="1">
    <location>
        <begin position="45"/>
        <end position="63"/>
    </location>
</feature>
<keyword evidence="1" id="KW-0812">Transmembrane</keyword>
<sequence>MDMEKIWLQASIMETLPYGVELTLFAMCAITLLQNLDRSNLRRQLYLLTFITVIFGLGTVFMITDSLLTQQAFIEYRNFPGGPGAFLSAMFSDTVGLVNSVSWVVSNWLLDLFLIWRFLIIYGDFNRSWLRVLLLFPGIMVLTSIGMWIHKRVLYVPFTLPLRLAGISIVVLKDMAQANDSSNSTPFVVANLTLSFYVISLAANIIVTILIAGRLLVYRHHVKNVLGAHHANFYANVVAIFVESAVLYSVFALTFLITFGLNNQVSDFFFSTT</sequence>
<name>A0A4Y9Z0G4_9APHY</name>
<feature type="transmembrane region" description="Helical" evidence="1">
    <location>
        <begin position="15"/>
        <end position="33"/>
    </location>
</feature>
<feature type="transmembrane region" description="Helical" evidence="1">
    <location>
        <begin position="188"/>
        <end position="213"/>
    </location>
</feature>
<dbReference type="STRING" id="34475.A0A4Y9Z0G4"/>
<dbReference type="EMBL" id="SEKV01000039">
    <property type="protein sequence ID" value="TFY68022.1"/>
    <property type="molecule type" value="Genomic_DNA"/>
</dbReference>
<reference evidence="2 3" key="1">
    <citation type="submission" date="2019-01" db="EMBL/GenBank/DDBJ databases">
        <title>Genome sequencing of the rare red list fungi Fomitopsis rosea.</title>
        <authorList>
            <person name="Buettner E."/>
            <person name="Kellner H."/>
        </authorList>
    </citation>
    <scope>NUCLEOTIDE SEQUENCE [LARGE SCALE GENOMIC DNA]</scope>
    <source>
        <strain evidence="2 3">DSM 105464</strain>
    </source>
</reference>
<organism evidence="2 3">
    <name type="scientific">Rhodofomes roseus</name>
    <dbReference type="NCBI Taxonomy" id="34475"/>
    <lineage>
        <taxon>Eukaryota</taxon>
        <taxon>Fungi</taxon>
        <taxon>Dikarya</taxon>
        <taxon>Basidiomycota</taxon>
        <taxon>Agaricomycotina</taxon>
        <taxon>Agaricomycetes</taxon>
        <taxon>Polyporales</taxon>
        <taxon>Rhodofomes</taxon>
    </lineage>
</organism>
<dbReference type="Proteomes" id="UP000298390">
    <property type="component" value="Unassembled WGS sequence"/>
</dbReference>
<feature type="transmembrane region" description="Helical" evidence="1">
    <location>
        <begin position="132"/>
        <end position="149"/>
    </location>
</feature>
<evidence type="ECO:0000256" key="1">
    <source>
        <dbReference type="SAM" id="Phobius"/>
    </source>
</evidence>